<dbReference type="GO" id="GO:0004497">
    <property type="term" value="F:monooxygenase activity"/>
    <property type="evidence" value="ECO:0007669"/>
    <property type="project" value="UniProtKB-KW"/>
</dbReference>
<reference evidence="8" key="1">
    <citation type="submission" date="2023-07" db="EMBL/GenBank/DDBJ databases">
        <title>Black Yeasts Isolated from many extreme environments.</title>
        <authorList>
            <person name="Coleine C."/>
            <person name="Stajich J.E."/>
            <person name="Selbmann L."/>
        </authorList>
    </citation>
    <scope>NUCLEOTIDE SEQUENCE</scope>
    <source>
        <strain evidence="8">CCFEE 5485</strain>
    </source>
</reference>
<evidence type="ECO:0000313" key="8">
    <source>
        <dbReference type="EMBL" id="KAK3676306.1"/>
    </source>
</evidence>
<dbReference type="Pfam" id="PF00067">
    <property type="entry name" value="p450"/>
    <property type="match status" value="1"/>
</dbReference>
<evidence type="ECO:0000256" key="2">
    <source>
        <dbReference type="ARBA" id="ARBA00022617"/>
    </source>
</evidence>
<keyword evidence="3 7" id="KW-0479">Metal-binding</keyword>
<comment type="caution">
    <text evidence="8">The sequence shown here is derived from an EMBL/GenBank/DDBJ whole genome shotgun (WGS) entry which is preliminary data.</text>
</comment>
<evidence type="ECO:0000256" key="5">
    <source>
        <dbReference type="ARBA" id="ARBA00023004"/>
    </source>
</evidence>
<dbReference type="InterPro" id="IPR050196">
    <property type="entry name" value="Cytochrome_P450_Monoox"/>
</dbReference>
<evidence type="ECO:0000256" key="1">
    <source>
        <dbReference type="ARBA" id="ARBA00010617"/>
    </source>
</evidence>
<keyword evidence="5 7" id="KW-0408">Iron</keyword>
<evidence type="ECO:0000256" key="6">
    <source>
        <dbReference type="ARBA" id="ARBA00023033"/>
    </source>
</evidence>
<dbReference type="Gene3D" id="1.10.630.10">
    <property type="entry name" value="Cytochrome P450"/>
    <property type="match status" value="1"/>
</dbReference>
<name>A0AAE0WQZ4_9PEZI</name>
<dbReference type="GO" id="GO:0005506">
    <property type="term" value="F:iron ion binding"/>
    <property type="evidence" value="ECO:0007669"/>
    <property type="project" value="InterPro"/>
</dbReference>
<keyword evidence="2 7" id="KW-0349">Heme</keyword>
<keyword evidence="4" id="KW-0560">Oxidoreductase</keyword>
<dbReference type="InterPro" id="IPR002401">
    <property type="entry name" value="Cyt_P450_E_grp-I"/>
</dbReference>
<sequence>MGEIMNEVPYRAHPHCFGLRIKEKYGIEEDCFYMDFWPLSDPLLYILDPQVAQQVTVENSQPKFEGLKYIMHGIAGPGDMVSSDGPYWKKWRSIMNPGFAAGHLMSLVPGIIDDCLVFCDNLRKRAEKNEVFRMEDDATRLTVDIIGKVALDLKLNAQTGKNELVEAFREQVQLLPNDQQGDPFSQWKPYGIWRRWVNSRKMVDYIGKVLDERFARSGEASATEKGARKQRKRAIIDLALDAYQAQQMGLEERAVQHKAPVMDAEFRRQAIVQIRTFIFAGHDTTSSTIAYAFYELHRNPVTLERIRKEHDKILGPVSQTTKRLRDDPHLINKLEYTNAVVKETLRLWPAASSARTGAPGFMIREPKTGMMLPTEGYVAWVVPYGIHRHSKIWGETVASFIPDRFMPENESSLPENAWRPFEKGPRNCIGQELAMIEARVILALTCRSFEFTPAFDAVEELKNDGSAYAGDDRWRKGVMDLDGEEAWPVLVSNLHTVPSEVQELMFLLDWNGKASRRNALSCQSKVYVDSDLTGALTSGDHVKSLSTSAFVATVVRDRRRERKESLSKRLQLDICRPPTCILGNP</sequence>
<feature type="binding site" description="axial binding residue" evidence="7">
    <location>
        <position position="428"/>
    </location>
    <ligand>
        <name>heme</name>
        <dbReference type="ChEBI" id="CHEBI:30413"/>
    </ligand>
    <ligandPart>
        <name>Fe</name>
        <dbReference type="ChEBI" id="CHEBI:18248"/>
    </ligandPart>
</feature>
<dbReference type="SUPFAM" id="SSF48264">
    <property type="entry name" value="Cytochrome P450"/>
    <property type="match status" value="1"/>
</dbReference>
<dbReference type="InterPro" id="IPR001128">
    <property type="entry name" value="Cyt_P450"/>
</dbReference>
<dbReference type="Proteomes" id="UP001274830">
    <property type="component" value="Unassembled WGS sequence"/>
</dbReference>
<dbReference type="PRINTS" id="PR00385">
    <property type="entry name" value="P450"/>
</dbReference>
<keyword evidence="9" id="KW-1185">Reference proteome</keyword>
<protein>
    <recommendedName>
        <fullName evidence="10">Cytochrome P450</fullName>
    </recommendedName>
</protein>
<dbReference type="PANTHER" id="PTHR24291:SF50">
    <property type="entry name" value="BIFUNCTIONAL ALBAFLAVENONE MONOOXYGENASE_TERPENE SYNTHASE"/>
    <property type="match status" value="1"/>
</dbReference>
<keyword evidence="6" id="KW-0503">Monooxygenase</keyword>
<dbReference type="AlphaFoldDB" id="A0AAE0WQZ4"/>
<evidence type="ECO:0000313" key="9">
    <source>
        <dbReference type="Proteomes" id="UP001274830"/>
    </source>
</evidence>
<dbReference type="InterPro" id="IPR036396">
    <property type="entry name" value="Cyt_P450_sf"/>
</dbReference>
<organism evidence="8 9">
    <name type="scientific">Recurvomyces mirabilis</name>
    <dbReference type="NCBI Taxonomy" id="574656"/>
    <lineage>
        <taxon>Eukaryota</taxon>
        <taxon>Fungi</taxon>
        <taxon>Dikarya</taxon>
        <taxon>Ascomycota</taxon>
        <taxon>Pezizomycotina</taxon>
        <taxon>Dothideomycetes</taxon>
        <taxon>Dothideomycetidae</taxon>
        <taxon>Mycosphaerellales</taxon>
        <taxon>Teratosphaeriaceae</taxon>
        <taxon>Recurvomyces</taxon>
    </lineage>
</organism>
<dbReference type="PRINTS" id="PR00463">
    <property type="entry name" value="EP450I"/>
</dbReference>
<evidence type="ECO:0000256" key="7">
    <source>
        <dbReference type="PIRSR" id="PIRSR602401-1"/>
    </source>
</evidence>
<gene>
    <name evidence="8" type="ORF">LTR78_003580</name>
</gene>
<evidence type="ECO:0000256" key="4">
    <source>
        <dbReference type="ARBA" id="ARBA00023002"/>
    </source>
</evidence>
<evidence type="ECO:0008006" key="10">
    <source>
        <dbReference type="Google" id="ProtNLM"/>
    </source>
</evidence>
<accession>A0AAE0WQZ4</accession>
<evidence type="ECO:0000256" key="3">
    <source>
        <dbReference type="ARBA" id="ARBA00022723"/>
    </source>
</evidence>
<comment type="similarity">
    <text evidence="1">Belongs to the cytochrome P450 family.</text>
</comment>
<dbReference type="GO" id="GO:0020037">
    <property type="term" value="F:heme binding"/>
    <property type="evidence" value="ECO:0007669"/>
    <property type="project" value="InterPro"/>
</dbReference>
<proteinExistence type="inferred from homology"/>
<dbReference type="PANTHER" id="PTHR24291">
    <property type="entry name" value="CYTOCHROME P450 FAMILY 4"/>
    <property type="match status" value="1"/>
</dbReference>
<dbReference type="EMBL" id="JAUTXT010000010">
    <property type="protein sequence ID" value="KAK3676306.1"/>
    <property type="molecule type" value="Genomic_DNA"/>
</dbReference>
<dbReference type="GO" id="GO:0016705">
    <property type="term" value="F:oxidoreductase activity, acting on paired donors, with incorporation or reduction of molecular oxygen"/>
    <property type="evidence" value="ECO:0007669"/>
    <property type="project" value="InterPro"/>
</dbReference>
<dbReference type="CDD" id="cd11051">
    <property type="entry name" value="CYP59-like"/>
    <property type="match status" value="1"/>
</dbReference>
<comment type="cofactor">
    <cofactor evidence="7">
        <name>heme</name>
        <dbReference type="ChEBI" id="CHEBI:30413"/>
    </cofactor>
</comment>